<comment type="function">
    <text evidence="5">May act as an export chaperone for the filament capping protein FliD.</text>
</comment>
<evidence type="ECO:0000256" key="2">
    <source>
        <dbReference type="ARBA" id="ARBA00022490"/>
    </source>
</evidence>
<comment type="similarity">
    <text evidence="6">Belongs to the bacillales FliT family.</text>
</comment>
<organism evidence="8 9">
    <name type="scientific">Oceanobacillus piezotolerans</name>
    <dbReference type="NCBI Taxonomy" id="2448030"/>
    <lineage>
        <taxon>Bacteria</taxon>
        <taxon>Bacillati</taxon>
        <taxon>Bacillota</taxon>
        <taxon>Bacilli</taxon>
        <taxon>Bacillales</taxon>
        <taxon>Bacillaceae</taxon>
        <taxon>Oceanobacillus</taxon>
    </lineage>
</organism>
<name>A0A498DJL1_9BACI</name>
<dbReference type="InterPro" id="IPR008622">
    <property type="entry name" value="FliT"/>
</dbReference>
<keyword evidence="8" id="KW-0282">Flagellum</keyword>
<dbReference type="AlphaFoldDB" id="A0A498DJL1"/>
<keyword evidence="8" id="KW-0966">Cell projection</keyword>
<evidence type="ECO:0000256" key="1">
    <source>
        <dbReference type="ARBA" id="ARBA00004514"/>
    </source>
</evidence>
<protein>
    <recommendedName>
        <fullName evidence="7">Flagellar protein FliT</fullName>
    </recommendedName>
</protein>
<dbReference type="Proteomes" id="UP000270219">
    <property type="component" value="Unassembled WGS sequence"/>
</dbReference>
<proteinExistence type="inferred from homology"/>
<comment type="subcellular location">
    <subcellularLocation>
        <location evidence="1">Cytoplasm</location>
        <location evidence="1">Cytosol</location>
    </subcellularLocation>
</comment>
<keyword evidence="8" id="KW-0969">Cilium</keyword>
<gene>
    <name evidence="8" type="ORF">D8M04_05445</name>
</gene>
<sequence length="117" mass="13926">MNRIKPIFELTKQMKAILDQTMTAKNREEMINKVNNLLEQRGMEMESINPPYTEDEKQLGKELLHLNEGVQRQIEAAFLELKKEMKQVKRQKASNKKYLNPYQNVQIMDGRYLDKKK</sequence>
<evidence type="ECO:0000256" key="5">
    <source>
        <dbReference type="ARBA" id="ARBA00093765"/>
    </source>
</evidence>
<reference evidence="8 9" key="1">
    <citation type="submission" date="2018-10" db="EMBL/GenBank/DDBJ databases">
        <title>Oceanobacillus sp. YLB-02 draft genome.</title>
        <authorList>
            <person name="Yu L."/>
        </authorList>
    </citation>
    <scope>NUCLEOTIDE SEQUENCE [LARGE SCALE GENOMIC DNA]</scope>
    <source>
        <strain evidence="8 9">YLB-02</strain>
    </source>
</reference>
<dbReference type="EMBL" id="RCHR01000002">
    <property type="protein sequence ID" value="RLL46652.1"/>
    <property type="molecule type" value="Genomic_DNA"/>
</dbReference>
<evidence type="ECO:0000313" key="8">
    <source>
        <dbReference type="EMBL" id="RLL46652.1"/>
    </source>
</evidence>
<evidence type="ECO:0000256" key="7">
    <source>
        <dbReference type="ARBA" id="ARBA00093797"/>
    </source>
</evidence>
<evidence type="ECO:0000256" key="6">
    <source>
        <dbReference type="ARBA" id="ARBA00093785"/>
    </source>
</evidence>
<dbReference type="OrthoDB" id="2353131at2"/>
<keyword evidence="3" id="KW-1005">Bacterial flagellum biogenesis</keyword>
<evidence type="ECO:0000256" key="3">
    <source>
        <dbReference type="ARBA" id="ARBA00022795"/>
    </source>
</evidence>
<keyword evidence="2" id="KW-0963">Cytoplasm</keyword>
<dbReference type="Pfam" id="PF05400">
    <property type="entry name" value="FliT"/>
    <property type="match status" value="1"/>
</dbReference>
<accession>A0A498DJL1</accession>
<keyword evidence="9" id="KW-1185">Reference proteome</keyword>
<dbReference type="RefSeq" id="WP_121521903.1">
    <property type="nucleotide sequence ID" value="NZ_RCHR01000002.1"/>
</dbReference>
<evidence type="ECO:0000313" key="9">
    <source>
        <dbReference type="Proteomes" id="UP000270219"/>
    </source>
</evidence>
<comment type="caution">
    <text evidence="8">The sequence shown here is derived from an EMBL/GenBank/DDBJ whole genome shotgun (WGS) entry which is preliminary data.</text>
</comment>
<keyword evidence="4" id="KW-0143">Chaperone</keyword>
<evidence type="ECO:0000256" key="4">
    <source>
        <dbReference type="ARBA" id="ARBA00023186"/>
    </source>
</evidence>